<proteinExistence type="predicted"/>
<comment type="caution">
    <text evidence="2">The sequence shown here is derived from an EMBL/GenBank/DDBJ whole genome shotgun (WGS) entry which is preliminary data.</text>
</comment>
<accession>A0ABV1V5F8</accession>
<dbReference type="RefSeq" id="WP_351978774.1">
    <property type="nucleotide sequence ID" value="NZ_JBEPBX010000043.1"/>
</dbReference>
<dbReference type="EMBL" id="JBEPBX010000043">
    <property type="protein sequence ID" value="MER6617752.1"/>
    <property type="molecule type" value="Genomic_DNA"/>
</dbReference>
<protein>
    <submittedName>
        <fullName evidence="2">Uncharacterized protein</fullName>
    </submittedName>
</protein>
<keyword evidence="3" id="KW-1185">Reference proteome</keyword>
<dbReference type="Proteomes" id="UP001445472">
    <property type="component" value="Unassembled WGS sequence"/>
</dbReference>
<gene>
    <name evidence="2" type="ORF">ABT276_31465</name>
</gene>
<reference evidence="2 3" key="1">
    <citation type="submission" date="2024-06" db="EMBL/GenBank/DDBJ databases">
        <title>The Natural Products Discovery Center: Release of the First 8490 Sequenced Strains for Exploring Actinobacteria Biosynthetic Diversity.</title>
        <authorList>
            <person name="Kalkreuter E."/>
            <person name="Kautsar S.A."/>
            <person name="Yang D."/>
            <person name="Bader C.D."/>
            <person name="Teijaro C.N."/>
            <person name="Fluegel L."/>
            <person name="Davis C.M."/>
            <person name="Simpson J.R."/>
            <person name="Lauterbach L."/>
            <person name="Steele A.D."/>
            <person name="Gui C."/>
            <person name="Meng S."/>
            <person name="Li G."/>
            <person name="Viehrig K."/>
            <person name="Ye F."/>
            <person name="Su P."/>
            <person name="Kiefer A.F."/>
            <person name="Nichols A."/>
            <person name="Cepeda A.J."/>
            <person name="Yan W."/>
            <person name="Fan B."/>
            <person name="Jiang Y."/>
            <person name="Adhikari A."/>
            <person name="Zheng C.-J."/>
            <person name="Schuster L."/>
            <person name="Cowan T.M."/>
            <person name="Smanski M.J."/>
            <person name="Chevrette M.G."/>
            <person name="De Carvalho L.P.S."/>
            <person name="Shen B."/>
        </authorList>
    </citation>
    <scope>NUCLEOTIDE SEQUENCE [LARGE SCALE GENOMIC DNA]</scope>
    <source>
        <strain evidence="2 3">NPDC000837</strain>
    </source>
</reference>
<organism evidence="2 3">
    <name type="scientific">Streptomyces xantholiticus</name>
    <dbReference type="NCBI Taxonomy" id="68285"/>
    <lineage>
        <taxon>Bacteria</taxon>
        <taxon>Bacillati</taxon>
        <taxon>Actinomycetota</taxon>
        <taxon>Actinomycetes</taxon>
        <taxon>Kitasatosporales</taxon>
        <taxon>Streptomycetaceae</taxon>
        <taxon>Streptomyces</taxon>
    </lineage>
</organism>
<name>A0ABV1V5F8_9ACTN</name>
<evidence type="ECO:0000313" key="3">
    <source>
        <dbReference type="Proteomes" id="UP001445472"/>
    </source>
</evidence>
<evidence type="ECO:0000256" key="1">
    <source>
        <dbReference type="SAM" id="MobiDB-lite"/>
    </source>
</evidence>
<feature type="region of interest" description="Disordered" evidence="1">
    <location>
        <begin position="1"/>
        <end position="27"/>
    </location>
</feature>
<evidence type="ECO:0000313" key="2">
    <source>
        <dbReference type="EMBL" id="MER6617752.1"/>
    </source>
</evidence>
<sequence>MDDLVAAGFRLNAPAPPDQEQDQDQEPAAVAGDLAMDQEHADVAALRGEPERLREKGAQIEDLQRALAAQMPPERA</sequence>